<dbReference type="Gene3D" id="3.90.226.10">
    <property type="entry name" value="2-enoyl-CoA Hydratase, Chain A, domain 1"/>
    <property type="match status" value="1"/>
</dbReference>
<dbReference type="GO" id="GO:0006631">
    <property type="term" value="P:fatty acid metabolic process"/>
    <property type="evidence" value="ECO:0007669"/>
    <property type="project" value="UniProtKB-KW"/>
</dbReference>
<dbReference type="OrthoDB" id="5365311at2"/>
<accession>A0A1M5GSY4</accession>
<dbReference type="PANTHER" id="PTHR43602">
    <property type="match status" value="1"/>
</dbReference>
<dbReference type="InterPro" id="IPR052377">
    <property type="entry name" value="Mitochondrial_ECH-domain"/>
</dbReference>
<dbReference type="Pfam" id="PF00378">
    <property type="entry name" value="ECH_1"/>
    <property type="match status" value="1"/>
</dbReference>
<keyword evidence="3" id="KW-0809">Transit peptide</keyword>
<dbReference type="InterPro" id="IPR014748">
    <property type="entry name" value="Enoyl-CoA_hydra_C"/>
</dbReference>
<dbReference type="CDD" id="cd06558">
    <property type="entry name" value="crotonase-like"/>
    <property type="match status" value="1"/>
</dbReference>
<dbReference type="NCBIfam" id="NF006008">
    <property type="entry name" value="PRK08139.1"/>
    <property type="match status" value="1"/>
</dbReference>
<keyword evidence="4" id="KW-0443">Lipid metabolism</keyword>
<evidence type="ECO:0000313" key="8">
    <source>
        <dbReference type="Proteomes" id="UP000184076"/>
    </source>
</evidence>
<protein>
    <recommendedName>
        <fullName evidence="6">Enoyl-CoA hydratase domain-containing protein 3, mitochondrial</fullName>
    </recommendedName>
</protein>
<evidence type="ECO:0000256" key="6">
    <source>
        <dbReference type="ARBA" id="ARBA00040545"/>
    </source>
</evidence>
<dbReference type="RefSeq" id="WP_143156522.1">
    <property type="nucleotide sequence ID" value="NZ_FQVB01000039.1"/>
</dbReference>
<keyword evidence="2" id="KW-0276">Fatty acid metabolism</keyword>
<dbReference type="AlphaFoldDB" id="A0A1M5GSY4"/>
<evidence type="ECO:0000256" key="4">
    <source>
        <dbReference type="ARBA" id="ARBA00023098"/>
    </source>
</evidence>
<comment type="similarity">
    <text evidence="1">Belongs to the enoyl-CoA hydratase/isomerase family.</text>
</comment>
<evidence type="ECO:0000256" key="5">
    <source>
        <dbReference type="ARBA" id="ARBA00037410"/>
    </source>
</evidence>
<name>A0A1M5GSY4_9BACT</name>
<dbReference type="GO" id="GO:0016836">
    <property type="term" value="F:hydro-lyase activity"/>
    <property type="evidence" value="ECO:0007669"/>
    <property type="project" value="TreeGrafter"/>
</dbReference>
<evidence type="ECO:0000256" key="3">
    <source>
        <dbReference type="ARBA" id="ARBA00022946"/>
    </source>
</evidence>
<dbReference type="PANTHER" id="PTHR43602:SF1">
    <property type="entry name" value="ENOYL-COA HYDRATASE DOMAIN-CONTAINING PROTEIN 3, MITOCHONDRIAL"/>
    <property type="match status" value="1"/>
</dbReference>
<gene>
    <name evidence="7" type="ORF">SAMN02745206_03204</name>
</gene>
<keyword evidence="8" id="KW-1185">Reference proteome</keyword>
<evidence type="ECO:0000256" key="2">
    <source>
        <dbReference type="ARBA" id="ARBA00022832"/>
    </source>
</evidence>
<proteinExistence type="inferred from homology"/>
<evidence type="ECO:0000313" key="7">
    <source>
        <dbReference type="EMBL" id="SHG06612.1"/>
    </source>
</evidence>
<dbReference type="EMBL" id="FQVB01000039">
    <property type="protein sequence ID" value="SHG06612.1"/>
    <property type="molecule type" value="Genomic_DNA"/>
</dbReference>
<dbReference type="Proteomes" id="UP000184076">
    <property type="component" value="Unassembled WGS sequence"/>
</dbReference>
<dbReference type="SUPFAM" id="SSF52096">
    <property type="entry name" value="ClpP/crotonase"/>
    <property type="match status" value="1"/>
</dbReference>
<organism evidence="7 8">
    <name type="scientific">Desulfacinum infernum DSM 9756</name>
    <dbReference type="NCBI Taxonomy" id="1121391"/>
    <lineage>
        <taxon>Bacteria</taxon>
        <taxon>Pseudomonadati</taxon>
        <taxon>Thermodesulfobacteriota</taxon>
        <taxon>Syntrophobacteria</taxon>
        <taxon>Syntrophobacterales</taxon>
        <taxon>Syntrophobacteraceae</taxon>
        <taxon>Desulfacinum</taxon>
    </lineage>
</organism>
<comment type="function">
    <text evidence="5">May play a role in fatty acid biosynthesis and insulin sensitivity.</text>
</comment>
<evidence type="ECO:0000256" key="1">
    <source>
        <dbReference type="ARBA" id="ARBA00005254"/>
    </source>
</evidence>
<dbReference type="Gene3D" id="1.10.12.10">
    <property type="entry name" value="Lyase 2-enoyl-coa Hydratase, Chain A, domain 2"/>
    <property type="match status" value="1"/>
</dbReference>
<sequence>MKEVILERMGPIAHLILNNPATRNALSLPVIQSILTHLDEVARDPGVRVLIVRGEGPAFCAGHNLKDMVAPEADLHAHRRLFSTCSKMMLQLHRLPQVVIAQVHGIATAAGCQLVAACDLAVAETGAKFATPGVKIGLFCSTPMVPLVRVIGRRRALEMLLTGRFVSAQEALDWGLVNRVVPLERLPEETMELAESIASFSRFTLAFGKEAFYSQVDLDERAAYDFAKEAIVMNCLADDAQEGMRAFVEKRAPIWKHR</sequence>
<dbReference type="InterPro" id="IPR029045">
    <property type="entry name" value="ClpP/crotonase-like_dom_sf"/>
</dbReference>
<reference evidence="8" key="1">
    <citation type="submission" date="2016-11" db="EMBL/GenBank/DDBJ databases">
        <authorList>
            <person name="Varghese N."/>
            <person name="Submissions S."/>
        </authorList>
    </citation>
    <scope>NUCLEOTIDE SEQUENCE [LARGE SCALE GENOMIC DNA]</scope>
    <source>
        <strain evidence="8">DSM 9756</strain>
    </source>
</reference>
<dbReference type="InterPro" id="IPR001753">
    <property type="entry name" value="Enoyl-CoA_hydra/iso"/>
</dbReference>
<dbReference type="STRING" id="1121391.SAMN02745206_03204"/>